<dbReference type="InterPro" id="IPR050545">
    <property type="entry name" value="Mycobact_MmpL"/>
</dbReference>
<evidence type="ECO:0000259" key="7">
    <source>
        <dbReference type="PROSITE" id="PS50156"/>
    </source>
</evidence>
<dbReference type="Proteomes" id="UP000214606">
    <property type="component" value="Chromosome"/>
</dbReference>
<feature type="transmembrane region" description="Helical" evidence="6">
    <location>
        <begin position="112"/>
        <end position="130"/>
    </location>
</feature>
<gene>
    <name evidence="8" type="ORF">AP3564_17975</name>
</gene>
<name>A0A223E9M0_9BACI</name>
<dbReference type="InterPro" id="IPR000731">
    <property type="entry name" value="SSD"/>
</dbReference>
<dbReference type="PROSITE" id="PS50156">
    <property type="entry name" value="SSD"/>
    <property type="match status" value="1"/>
</dbReference>
<feature type="transmembrane region" description="Helical" evidence="6">
    <location>
        <begin position="51"/>
        <end position="73"/>
    </location>
</feature>
<protein>
    <recommendedName>
        <fullName evidence="7">SSD domain-containing protein</fullName>
    </recommendedName>
</protein>
<dbReference type="InterPro" id="IPR004869">
    <property type="entry name" value="MMPL_dom"/>
</dbReference>
<feature type="transmembrane region" description="Helical" evidence="6">
    <location>
        <begin position="354"/>
        <end position="375"/>
    </location>
</feature>
<organism evidence="8 9">
    <name type="scientific">Aeribacillus pallidus</name>
    <dbReference type="NCBI Taxonomy" id="33936"/>
    <lineage>
        <taxon>Bacteria</taxon>
        <taxon>Bacillati</taxon>
        <taxon>Bacillota</taxon>
        <taxon>Bacilli</taxon>
        <taxon>Bacillales</taxon>
        <taxon>Bacillaceae</taxon>
        <taxon>Aeribacillus</taxon>
    </lineage>
</organism>
<feature type="transmembrane region" description="Helical" evidence="6">
    <location>
        <begin position="303"/>
        <end position="321"/>
    </location>
</feature>
<dbReference type="AlphaFoldDB" id="A0A223E9M0"/>
<dbReference type="PANTHER" id="PTHR33406:SF13">
    <property type="entry name" value="MEMBRANE PROTEIN YDFJ"/>
    <property type="match status" value="1"/>
</dbReference>
<dbReference type="Gene3D" id="1.20.1640.10">
    <property type="entry name" value="Multidrug efflux transporter AcrB transmembrane domain"/>
    <property type="match status" value="2"/>
</dbReference>
<dbReference type="RefSeq" id="WP_094246202.1">
    <property type="nucleotide sequence ID" value="NZ_CP017703.1"/>
</dbReference>
<keyword evidence="3 6" id="KW-0812">Transmembrane</keyword>
<evidence type="ECO:0000313" key="9">
    <source>
        <dbReference type="Proteomes" id="UP000214606"/>
    </source>
</evidence>
<keyword evidence="4 6" id="KW-1133">Transmembrane helix</keyword>
<evidence type="ECO:0000256" key="3">
    <source>
        <dbReference type="ARBA" id="ARBA00022692"/>
    </source>
</evidence>
<evidence type="ECO:0000256" key="2">
    <source>
        <dbReference type="ARBA" id="ARBA00022475"/>
    </source>
</evidence>
<feature type="transmembrane region" description="Helical" evidence="6">
    <location>
        <begin position="431"/>
        <end position="454"/>
    </location>
</feature>
<reference evidence="8 9" key="1">
    <citation type="submission" date="2016-10" db="EMBL/GenBank/DDBJ databases">
        <title>The whole genome sequencing and assembly of Aeribacillus pallidus KCTC3564 strain.</title>
        <authorList>
            <person name="Lee Y.-J."/>
            <person name="Park M.-K."/>
            <person name="Yi H."/>
            <person name="Bahn Y.-S."/>
            <person name="Kim J.F."/>
            <person name="Lee D.-W."/>
        </authorList>
    </citation>
    <scope>NUCLEOTIDE SEQUENCE [LARGE SCALE GENOMIC DNA]</scope>
    <source>
        <strain evidence="8 9">KCTC3564</strain>
    </source>
</reference>
<feature type="transmembrane region" description="Helical" evidence="6">
    <location>
        <begin position="396"/>
        <end position="419"/>
    </location>
</feature>
<dbReference type="PANTHER" id="PTHR33406">
    <property type="entry name" value="MEMBRANE PROTEIN MJ1562-RELATED"/>
    <property type="match status" value="1"/>
</dbReference>
<keyword evidence="5 6" id="KW-0472">Membrane</keyword>
<sequence length="466" mass="52210">MNNSKNKARKSLHKTITKMLPAVFTALVATGIGFVALYASPVPMIQDFGKMLTIGLIVSFILGIFLLIPVLFIRDYFFENAKKMKQPKHNEKETVSRMDRVLDWMTASVIKLRWIIIALAVIAASFGIWVDLDADAETDVETFMPQDTQELKDIHKLRDVMGTTDQVSIVYESDELLTDEVMKWVNNLTETIGTEFPDVVVETKSITDIVKQINDGELPKDESFRDQIAEIPSEQLKLFLNESETKGVITVGIKHLEAEKLKQFIDDLGTYLDNNELDAVKTTITGKAVLDVEMIEGLTTGRYQMTLLGMGLVFLSLLIIYRHPVKAFIPLLPIIFIVGWSGLIMYFLDISYTPLTATLGALIIGIGTEFTVLIMERFYEERENGLQSREAIQTTITSIGKAIFASALTTIGGFSALLVSDFVILNNFGMMTLINISLALFSTFIVMPPILIILDRFIKVKQVKNI</sequence>
<feature type="transmembrane region" description="Helical" evidence="6">
    <location>
        <begin position="328"/>
        <end position="348"/>
    </location>
</feature>
<feature type="domain" description="SSD" evidence="7">
    <location>
        <begin position="344"/>
        <end position="453"/>
    </location>
</feature>
<keyword evidence="2" id="KW-1003">Cell membrane</keyword>
<comment type="subcellular location">
    <subcellularLocation>
        <location evidence="1">Cell membrane</location>
        <topology evidence="1">Multi-pass membrane protein</topology>
    </subcellularLocation>
</comment>
<dbReference type="KEGG" id="apak:AP3564_17975"/>
<dbReference type="SUPFAM" id="SSF82866">
    <property type="entry name" value="Multidrug efflux transporter AcrB transmembrane domain"/>
    <property type="match status" value="2"/>
</dbReference>
<proteinExistence type="predicted"/>
<dbReference type="Pfam" id="PF03176">
    <property type="entry name" value="MMPL"/>
    <property type="match status" value="1"/>
</dbReference>
<evidence type="ECO:0000313" key="8">
    <source>
        <dbReference type="EMBL" id="ASS91881.1"/>
    </source>
</evidence>
<dbReference type="GO" id="GO:0005886">
    <property type="term" value="C:plasma membrane"/>
    <property type="evidence" value="ECO:0007669"/>
    <property type="project" value="UniProtKB-SubCell"/>
</dbReference>
<evidence type="ECO:0000256" key="1">
    <source>
        <dbReference type="ARBA" id="ARBA00004651"/>
    </source>
</evidence>
<evidence type="ECO:0000256" key="4">
    <source>
        <dbReference type="ARBA" id="ARBA00022989"/>
    </source>
</evidence>
<feature type="transmembrane region" description="Helical" evidence="6">
    <location>
        <begin position="20"/>
        <end position="39"/>
    </location>
</feature>
<evidence type="ECO:0000256" key="5">
    <source>
        <dbReference type="ARBA" id="ARBA00023136"/>
    </source>
</evidence>
<accession>A0A223E9M0</accession>
<evidence type="ECO:0000256" key="6">
    <source>
        <dbReference type="SAM" id="Phobius"/>
    </source>
</evidence>
<dbReference type="EMBL" id="CP017703">
    <property type="protein sequence ID" value="ASS91881.1"/>
    <property type="molecule type" value="Genomic_DNA"/>
</dbReference>